<dbReference type="CDD" id="cd06185">
    <property type="entry name" value="PDR_like"/>
    <property type="match status" value="1"/>
</dbReference>
<evidence type="ECO:0000259" key="8">
    <source>
        <dbReference type="PROSITE" id="PS51085"/>
    </source>
</evidence>
<gene>
    <name evidence="10" type="ORF">FOY51_26470</name>
</gene>
<dbReference type="Proteomes" id="UP000322244">
    <property type="component" value="Unassembled WGS sequence"/>
</dbReference>
<dbReference type="CDD" id="cd00207">
    <property type="entry name" value="fer2"/>
    <property type="match status" value="1"/>
</dbReference>
<feature type="domain" description="FAD-binding FR-type" evidence="9">
    <location>
        <begin position="43"/>
        <end position="145"/>
    </location>
</feature>
<comment type="caution">
    <text evidence="10">The sequence shown here is derived from an EMBL/GenBank/DDBJ whole genome shotgun (WGS) entry which is preliminary data.</text>
</comment>
<reference evidence="10 11" key="1">
    <citation type="submission" date="2019-07" db="EMBL/GenBank/DDBJ databases">
        <title>Rhodococcus cavernicolus sp. nov., isolated from a cave.</title>
        <authorList>
            <person name="Lee S.D."/>
        </authorList>
    </citation>
    <scope>NUCLEOTIDE SEQUENCE [LARGE SCALE GENOMIC DNA]</scope>
    <source>
        <strain evidence="10 11">C1-24</strain>
    </source>
</reference>
<evidence type="ECO:0000256" key="6">
    <source>
        <dbReference type="ARBA" id="ARBA00023004"/>
    </source>
</evidence>
<keyword evidence="5" id="KW-0560">Oxidoreductase</keyword>
<dbReference type="PRINTS" id="PR00409">
    <property type="entry name" value="PHDIOXRDTASE"/>
</dbReference>
<dbReference type="InterPro" id="IPR039261">
    <property type="entry name" value="FNR_nucleotide-bd"/>
</dbReference>
<keyword evidence="3" id="KW-0001">2Fe-2S</keyword>
<dbReference type="SUPFAM" id="SSF63380">
    <property type="entry name" value="Riboflavin synthase domain-like"/>
    <property type="match status" value="1"/>
</dbReference>
<dbReference type="InterPro" id="IPR050415">
    <property type="entry name" value="MRET"/>
</dbReference>
<dbReference type="GO" id="GO:0051537">
    <property type="term" value="F:2 iron, 2 sulfur cluster binding"/>
    <property type="evidence" value="ECO:0007669"/>
    <property type="project" value="UniProtKB-KW"/>
</dbReference>
<evidence type="ECO:0000256" key="2">
    <source>
        <dbReference type="ARBA" id="ARBA00022630"/>
    </source>
</evidence>
<dbReference type="GO" id="GO:0016491">
    <property type="term" value="F:oxidoreductase activity"/>
    <property type="evidence" value="ECO:0007669"/>
    <property type="project" value="UniProtKB-KW"/>
</dbReference>
<name>A0A5A7S0Q9_9NOCA</name>
<dbReference type="InterPro" id="IPR012675">
    <property type="entry name" value="Beta-grasp_dom_sf"/>
</dbReference>
<dbReference type="PANTHER" id="PTHR47354">
    <property type="entry name" value="NADH OXIDOREDUCTASE HCR"/>
    <property type="match status" value="1"/>
</dbReference>
<keyword evidence="4" id="KW-0479">Metal-binding</keyword>
<sequence length="352" mass="37908">MIEQNPSPLLRTLDFASRVYSKVFAESPIASVLSRPRQIKRTGFDMDLIVERVVVEADDVVSLTLVRPDGKLLPRWIPGAHVDIFLPSGKQRQYSLNGSPADLTKYRIAVRRIADGGGGSLEVHSDIAAGDVLRVRGPRNAFTFIPAKQHLFIAGGIGITPILPMVRMTATGGGMFKVIYLGRSRDSMPFVDELRAVAGDRLDVRPDDEVGFPDVAELLKQADPGAAVYLCGPPPLLDAARALMPQINPTGSLHTERFSAPPVVGGEPFEVVLSRSGKTVQVAADESALSAIRRAVPSVSYSCQQGFCRSCKVDVLGGTVEHRDSTLLPDERETSMLICVSRAAGARVAVDL</sequence>
<dbReference type="PROSITE" id="PS51085">
    <property type="entry name" value="2FE2S_FER_2"/>
    <property type="match status" value="1"/>
</dbReference>
<dbReference type="PANTHER" id="PTHR47354:SF1">
    <property type="entry name" value="CARNITINE MONOOXYGENASE REDUCTASE SUBUNIT"/>
    <property type="match status" value="1"/>
</dbReference>
<evidence type="ECO:0000256" key="4">
    <source>
        <dbReference type="ARBA" id="ARBA00022723"/>
    </source>
</evidence>
<dbReference type="InterPro" id="IPR036010">
    <property type="entry name" value="2Fe-2S_ferredoxin-like_sf"/>
</dbReference>
<dbReference type="OrthoDB" id="502624at2"/>
<keyword evidence="6" id="KW-0408">Iron</keyword>
<dbReference type="RefSeq" id="WP_149433264.1">
    <property type="nucleotide sequence ID" value="NZ_VLNY01000029.1"/>
</dbReference>
<organism evidence="10 11">
    <name type="scientific">Antrihabitans cavernicola</name>
    <dbReference type="NCBI Taxonomy" id="2495913"/>
    <lineage>
        <taxon>Bacteria</taxon>
        <taxon>Bacillati</taxon>
        <taxon>Actinomycetota</taxon>
        <taxon>Actinomycetes</taxon>
        <taxon>Mycobacteriales</taxon>
        <taxon>Nocardiaceae</taxon>
        <taxon>Antrihabitans</taxon>
    </lineage>
</organism>
<accession>A0A5A7S0Q9</accession>
<evidence type="ECO:0000256" key="5">
    <source>
        <dbReference type="ARBA" id="ARBA00023002"/>
    </source>
</evidence>
<proteinExistence type="predicted"/>
<dbReference type="EMBL" id="VLNY01000029">
    <property type="protein sequence ID" value="KAA0016301.1"/>
    <property type="molecule type" value="Genomic_DNA"/>
</dbReference>
<dbReference type="InterPro" id="IPR017927">
    <property type="entry name" value="FAD-bd_FR_type"/>
</dbReference>
<dbReference type="Gene3D" id="3.40.50.80">
    <property type="entry name" value="Nucleotide-binding domain of ferredoxin-NADP reductase (FNR) module"/>
    <property type="match status" value="1"/>
</dbReference>
<dbReference type="GO" id="GO:0046872">
    <property type="term" value="F:metal ion binding"/>
    <property type="evidence" value="ECO:0007669"/>
    <property type="project" value="UniProtKB-KW"/>
</dbReference>
<dbReference type="Gene3D" id="3.10.20.30">
    <property type="match status" value="1"/>
</dbReference>
<dbReference type="InterPro" id="IPR001041">
    <property type="entry name" value="2Fe-2S_ferredoxin-type"/>
</dbReference>
<dbReference type="InterPro" id="IPR017938">
    <property type="entry name" value="Riboflavin_synthase-like_b-brl"/>
</dbReference>
<evidence type="ECO:0000256" key="3">
    <source>
        <dbReference type="ARBA" id="ARBA00022714"/>
    </source>
</evidence>
<feature type="domain" description="2Fe-2S ferredoxin-type" evidence="8">
    <location>
        <begin position="269"/>
        <end position="352"/>
    </location>
</feature>
<dbReference type="SUPFAM" id="SSF54292">
    <property type="entry name" value="2Fe-2S ferredoxin-like"/>
    <property type="match status" value="1"/>
</dbReference>
<evidence type="ECO:0000313" key="11">
    <source>
        <dbReference type="Proteomes" id="UP000322244"/>
    </source>
</evidence>
<keyword evidence="11" id="KW-1185">Reference proteome</keyword>
<dbReference type="Gene3D" id="2.40.30.10">
    <property type="entry name" value="Translation factors"/>
    <property type="match status" value="1"/>
</dbReference>
<dbReference type="PROSITE" id="PS51384">
    <property type="entry name" value="FAD_FR"/>
    <property type="match status" value="1"/>
</dbReference>
<protein>
    <submittedName>
        <fullName evidence="10">Oxidoreductase</fullName>
    </submittedName>
</protein>
<dbReference type="SUPFAM" id="SSF52343">
    <property type="entry name" value="Ferredoxin reductase-like, C-terminal NADP-linked domain"/>
    <property type="match status" value="1"/>
</dbReference>
<evidence type="ECO:0000313" key="10">
    <source>
        <dbReference type="EMBL" id="KAA0016301.1"/>
    </source>
</evidence>
<dbReference type="Pfam" id="PF00111">
    <property type="entry name" value="Fer2"/>
    <property type="match status" value="1"/>
</dbReference>
<evidence type="ECO:0000256" key="7">
    <source>
        <dbReference type="ARBA" id="ARBA00023014"/>
    </source>
</evidence>
<evidence type="ECO:0000256" key="1">
    <source>
        <dbReference type="ARBA" id="ARBA00001974"/>
    </source>
</evidence>
<dbReference type="AlphaFoldDB" id="A0A5A7S0Q9"/>
<keyword evidence="7" id="KW-0411">Iron-sulfur</keyword>
<evidence type="ECO:0000259" key="9">
    <source>
        <dbReference type="PROSITE" id="PS51384"/>
    </source>
</evidence>
<keyword evidence="2" id="KW-0285">Flavoprotein</keyword>
<comment type="cofactor">
    <cofactor evidence="1">
        <name>FAD</name>
        <dbReference type="ChEBI" id="CHEBI:57692"/>
    </cofactor>
</comment>